<organism evidence="3">
    <name type="scientific">Eutreptiella gymnastica</name>
    <dbReference type="NCBI Taxonomy" id="73025"/>
    <lineage>
        <taxon>Eukaryota</taxon>
        <taxon>Discoba</taxon>
        <taxon>Euglenozoa</taxon>
        <taxon>Euglenida</taxon>
        <taxon>Spirocuta</taxon>
        <taxon>Euglenophyceae</taxon>
        <taxon>Eutreptiales</taxon>
        <taxon>Eutreptiaceae</taxon>
        <taxon>Eutreptiella</taxon>
    </lineage>
</organism>
<evidence type="ECO:0000313" key="3">
    <source>
        <dbReference type="EMBL" id="CAE0833026.1"/>
    </source>
</evidence>
<dbReference type="AlphaFoldDB" id="A0A7S4GCY5"/>
<dbReference type="InterPro" id="IPR013766">
    <property type="entry name" value="Thioredoxin_domain"/>
</dbReference>
<evidence type="ECO:0000259" key="2">
    <source>
        <dbReference type="PROSITE" id="PS51352"/>
    </source>
</evidence>
<evidence type="ECO:0000256" key="1">
    <source>
        <dbReference type="ARBA" id="ARBA00023157"/>
    </source>
</evidence>
<protein>
    <recommendedName>
        <fullName evidence="2">Thioredoxin domain-containing protein</fullName>
    </recommendedName>
</protein>
<dbReference type="EMBL" id="HBJA01128762">
    <property type="protein sequence ID" value="CAE0833026.1"/>
    <property type="molecule type" value="Transcribed_RNA"/>
</dbReference>
<dbReference type="InterPro" id="IPR036249">
    <property type="entry name" value="Thioredoxin-like_sf"/>
</dbReference>
<dbReference type="Pfam" id="PF00085">
    <property type="entry name" value="Thioredoxin"/>
    <property type="match status" value="1"/>
</dbReference>
<reference evidence="3" key="1">
    <citation type="submission" date="2021-01" db="EMBL/GenBank/DDBJ databases">
        <authorList>
            <person name="Corre E."/>
            <person name="Pelletier E."/>
            <person name="Niang G."/>
            <person name="Scheremetjew M."/>
            <person name="Finn R."/>
            <person name="Kale V."/>
            <person name="Holt S."/>
            <person name="Cochrane G."/>
            <person name="Meng A."/>
            <person name="Brown T."/>
            <person name="Cohen L."/>
        </authorList>
    </citation>
    <scope>NUCLEOTIDE SEQUENCE</scope>
    <source>
        <strain evidence="3">CCMP1594</strain>
    </source>
</reference>
<dbReference type="FunFam" id="3.40.30.10:FF:000245">
    <property type="entry name" value="Thioredoxin"/>
    <property type="match status" value="1"/>
</dbReference>
<dbReference type="PRINTS" id="PR00421">
    <property type="entry name" value="THIOREDOXIN"/>
</dbReference>
<keyword evidence="1" id="KW-1015">Disulfide bond</keyword>
<proteinExistence type="predicted"/>
<sequence>MSLRRIALLSAGRASRTLLSSGCNRPMMQRPLTNPVVVNRISTPFQQHRGYATDDVTVISSEEEFDKILKENSFVAVDFFATWCGPCKMIAPVFKQMSADFPDVAFVTVDVGQVESLAARYSVSSIPHFLFLKDGEVVDTMTGASKPLLKSKLEAMK</sequence>
<gene>
    <name evidence="3" type="ORF">EGYM00163_LOCUS44315</name>
</gene>
<name>A0A7S4GCY5_9EUGL</name>
<feature type="domain" description="Thioredoxin" evidence="2">
    <location>
        <begin position="47"/>
        <end position="157"/>
    </location>
</feature>
<dbReference type="Gene3D" id="3.40.30.10">
    <property type="entry name" value="Glutaredoxin"/>
    <property type="match status" value="1"/>
</dbReference>
<dbReference type="PROSITE" id="PS51352">
    <property type="entry name" value="THIOREDOXIN_2"/>
    <property type="match status" value="1"/>
</dbReference>
<accession>A0A7S4GCY5</accession>
<dbReference type="PANTHER" id="PTHR46115">
    <property type="entry name" value="THIOREDOXIN-LIKE PROTEIN 1"/>
    <property type="match status" value="1"/>
</dbReference>
<dbReference type="SUPFAM" id="SSF52833">
    <property type="entry name" value="Thioredoxin-like"/>
    <property type="match status" value="1"/>
</dbReference>
<dbReference type="CDD" id="cd02947">
    <property type="entry name" value="TRX_family"/>
    <property type="match status" value="1"/>
</dbReference>